<organism evidence="1 2">
    <name type="scientific">Rhizophagus irregularis</name>
    <dbReference type="NCBI Taxonomy" id="588596"/>
    <lineage>
        <taxon>Eukaryota</taxon>
        <taxon>Fungi</taxon>
        <taxon>Fungi incertae sedis</taxon>
        <taxon>Mucoromycota</taxon>
        <taxon>Glomeromycotina</taxon>
        <taxon>Glomeromycetes</taxon>
        <taxon>Glomerales</taxon>
        <taxon>Glomeraceae</taxon>
        <taxon>Rhizophagus</taxon>
    </lineage>
</organism>
<dbReference type="VEuPathDB" id="FungiDB:FUN_020527"/>
<dbReference type="Gene3D" id="1.10.10.60">
    <property type="entry name" value="Homeodomain-like"/>
    <property type="match status" value="1"/>
</dbReference>
<dbReference type="EMBL" id="LLXL01000101">
    <property type="protein sequence ID" value="PKK78006.1"/>
    <property type="molecule type" value="Genomic_DNA"/>
</dbReference>
<evidence type="ECO:0000313" key="2">
    <source>
        <dbReference type="Proteomes" id="UP000233469"/>
    </source>
</evidence>
<proteinExistence type="predicted"/>
<reference evidence="1 2" key="1">
    <citation type="submission" date="2016-04" db="EMBL/GenBank/DDBJ databases">
        <title>Genome analyses suggest a sexual origin of heterokaryosis in a supposedly ancient asexual fungus.</title>
        <authorList>
            <person name="Ropars J."/>
            <person name="Sedzielewska K."/>
            <person name="Noel J."/>
            <person name="Charron P."/>
            <person name="Farinelli L."/>
            <person name="Marton T."/>
            <person name="Kruger M."/>
            <person name="Pelin A."/>
            <person name="Brachmann A."/>
            <person name="Corradi N."/>
        </authorList>
    </citation>
    <scope>NUCLEOTIDE SEQUENCE [LARGE SCALE GENOMIC DNA]</scope>
    <source>
        <strain evidence="1 2">C2</strain>
    </source>
</reference>
<gene>
    <name evidence="1" type="ORF">RhiirC2_770710</name>
</gene>
<sequence>MGKVINSEAKRHKAVIPELELALKEFVLIYQHRTILSDTILVEKAKQLADELNVSERTLQFSSG</sequence>
<comment type="caution">
    <text evidence="1">The sequence shown here is derived from an EMBL/GenBank/DDBJ whole genome shotgun (WGS) entry which is preliminary data.</text>
</comment>
<dbReference type="AlphaFoldDB" id="A0A2N1NVS7"/>
<protein>
    <submittedName>
        <fullName evidence="1">Uncharacterized protein</fullName>
    </submittedName>
</protein>
<reference evidence="1 2" key="2">
    <citation type="submission" date="2017-10" db="EMBL/GenBank/DDBJ databases">
        <title>Extensive intraspecific genome diversity in a model arbuscular mycorrhizal fungus.</title>
        <authorList>
            <person name="Chen E.C.H."/>
            <person name="Morin E."/>
            <person name="Baudet D."/>
            <person name="Noel J."/>
            <person name="Ndikumana S."/>
            <person name="Charron P."/>
            <person name="St-Onge C."/>
            <person name="Giorgi J."/>
            <person name="Grigoriev I.V."/>
            <person name="Roux C."/>
            <person name="Martin F.M."/>
            <person name="Corradi N."/>
        </authorList>
    </citation>
    <scope>NUCLEOTIDE SEQUENCE [LARGE SCALE GENOMIC DNA]</scope>
    <source>
        <strain evidence="1 2">C2</strain>
    </source>
</reference>
<evidence type="ECO:0000313" key="1">
    <source>
        <dbReference type="EMBL" id="PKK78006.1"/>
    </source>
</evidence>
<name>A0A2N1NVS7_9GLOM</name>
<dbReference type="Proteomes" id="UP000233469">
    <property type="component" value="Unassembled WGS sequence"/>
</dbReference>
<accession>A0A2N1NVS7</accession>